<evidence type="ECO:0000313" key="2">
    <source>
        <dbReference type="EMBL" id="OGG55140.1"/>
    </source>
</evidence>
<feature type="region of interest" description="Disordered" evidence="1">
    <location>
        <begin position="93"/>
        <end position="125"/>
    </location>
</feature>
<accession>A0A1F6D1E6</accession>
<feature type="region of interest" description="Disordered" evidence="1">
    <location>
        <begin position="45"/>
        <end position="68"/>
    </location>
</feature>
<proteinExistence type="predicted"/>
<comment type="caution">
    <text evidence="2">The sequence shown here is derived from an EMBL/GenBank/DDBJ whole genome shotgun (WGS) entry which is preliminary data.</text>
</comment>
<sequence>MFQTISSFFISLTIFVGGIFGFTPPPQPEASVATSTPKIEQVIPAETTATKKAPSISTQKSQTEKSEPSKLFFTPSGAVIGDGGVVLYTPPQATTPPKTLTTPSGAVLDESGNVLYTPPQQPRPPQTYTLPLPKGSVIDESGNVLYVPPPEKKYVCRTENTAPRIPLIVKKLPGGDYGTFNKNGAIIQQFPTEPEAFTYAHTETNGEIDKSKNKSVCGWE</sequence>
<protein>
    <submittedName>
        <fullName evidence="2">Uncharacterized protein</fullName>
    </submittedName>
</protein>
<feature type="compositionally biased region" description="Polar residues" evidence="1">
    <location>
        <begin position="93"/>
        <end position="104"/>
    </location>
</feature>
<dbReference type="EMBL" id="MFLC01000015">
    <property type="protein sequence ID" value="OGG55140.1"/>
    <property type="molecule type" value="Genomic_DNA"/>
</dbReference>
<dbReference type="Proteomes" id="UP000177659">
    <property type="component" value="Unassembled WGS sequence"/>
</dbReference>
<feature type="compositionally biased region" description="Polar residues" evidence="1">
    <location>
        <begin position="47"/>
        <end position="61"/>
    </location>
</feature>
<dbReference type="AlphaFoldDB" id="A0A1F6D1E6"/>
<gene>
    <name evidence="2" type="ORF">A3D62_00870</name>
</gene>
<evidence type="ECO:0000256" key="1">
    <source>
        <dbReference type="SAM" id="MobiDB-lite"/>
    </source>
</evidence>
<name>A0A1F6D1E6_9BACT</name>
<evidence type="ECO:0000313" key="3">
    <source>
        <dbReference type="Proteomes" id="UP000177659"/>
    </source>
</evidence>
<reference evidence="2 3" key="1">
    <citation type="journal article" date="2016" name="Nat. Commun.">
        <title>Thousands of microbial genomes shed light on interconnected biogeochemical processes in an aquifer system.</title>
        <authorList>
            <person name="Anantharaman K."/>
            <person name="Brown C.T."/>
            <person name="Hug L.A."/>
            <person name="Sharon I."/>
            <person name="Castelle C.J."/>
            <person name="Probst A.J."/>
            <person name="Thomas B.C."/>
            <person name="Singh A."/>
            <person name="Wilkins M.J."/>
            <person name="Karaoz U."/>
            <person name="Brodie E.L."/>
            <person name="Williams K.H."/>
            <person name="Hubbard S.S."/>
            <person name="Banfield J.F."/>
        </authorList>
    </citation>
    <scope>NUCLEOTIDE SEQUENCE [LARGE SCALE GENOMIC DNA]</scope>
</reference>
<organism evidence="2 3">
    <name type="scientific">Candidatus Kaiserbacteria bacterium RIFCSPHIGHO2_02_FULL_49_11</name>
    <dbReference type="NCBI Taxonomy" id="1798489"/>
    <lineage>
        <taxon>Bacteria</taxon>
        <taxon>Candidatus Kaiseribacteriota</taxon>
    </lineage>
</organism>